<sequence>MSTRSQIVIKGCFDDEIVFYRHCDGYPEVSMAPLQKLMDWMRRGIIRDNAEQAAGWLILIGAIEYATIPEYELEPNDKAWKRYGLIETIKDPTDWKCGAYEPATCRHGDIEFLYILDLKEKTISCYTTHFDGVGFPDKEKDKLQFVDTAENPWKGKS</sequence>
<accession>A0A0F9THX2</accession>
<dbReference type="EMBL" id="LAZR01000256">
    <property type="protein sequence ID" value="KKN78834.1"/>
    <property type="molecule type" value="Genomic_DNA"/>
</dbReference>
<name>A0A0F9THX2_9ZZZZ</name>
<proteinExistence type="predicted"/>
<gene>
    <name evidence="1" type="ORF">LCGC14_0346060</name>
</gene>
<protein>
    <submittedName>
        <fullName evidence="1">Uncharacterized protein</fullName>
    </submittedName>
</protein>
<reference evidence="1" key="1">
    <citation type="journal article" date="2015" name="Nature">
        <title>Complex archaea that bridge the gap between prokaryotes and eukaryotes.</title>
        <authorList>
            <person name="Spang A."/>
            <person name="Saw J.H."/>
            <person name="Jorgensen S.L."/>
            <person name="Zaremba-Niedzwiedzka K."/>
            <person name="Martijn J."/>
            <person name="Lind A.E."/>
            <person name="van Eijk R."/>
            <person name="Schleper C."/>
            <person name="Guy L."/>
            <person name="Ettema T.J."/>
        </authorList>
    </citation>
    <scope>NUCLEOTIDE SEQUENCE</scope>
</reference>
<comment type="caution">
    <text evidence="1">The sequence shown here is derived from an EMBL/GenBank/DDBJ whole genome shotgun (WGS) entry which is preliminary data.</text>
</comment>
<dbReference type="AlphaFoldDB" id="A0A0F9THX2"/>
<evidence type="ECO:0000313" key="1">
    <source>
        <dbReference type="EMBL" id="KKN78834.1"/>
    </source>
</evidence>
<organism evidence="1">
    <name type="scientific">marine sediment metagenome</name>
    <dbReference type="NCBI Taxonomy" id="412755"/>
    <lineage>
        <taxon>unclassified sequences</taxon>
        <taxon>metagenomes</taxon>
        <taxon>ecological metagenomes</taxon>
    </lineage>
</organism>